<evidence type="ECO:0000313" key="3">
    <source>
        <dbReference type="Proteomes" id="UP001601197"/>
    </source>
</evidence>
<sequence length="158" mass="17224">MGGQSVRTVIALCAAGLLAAGTGTASAAPAASPANAHPAHAVQRPKGRPVLVDCFFKPQTRPDAFILACGDGNSRLSSLHWSQWNDRSAVAKGLNFVNDCKPYCAAGRFHSYPVIVRLDRPEPWKKHPHTQRFTRLSLVFPAARPDGYQRTETYALWD</sequence>
<evidence type="ECO:0008006" key="4">
    <source>
        <dbReference type="Google" id="ProtNLM"/>
    </source>
</evidence>
<evidence type="ECO:0000313" key="2">
    <source>
        <dbReference type="EMBL" id="MFE9172230.1"/>
    </source>
</evidence>
<dbReference type="EMBL" id="JBIAFJ010000021">
    <property type="protein sequence ID" value="MFE9172230.1"/>
    <property type="molecule type" value="Genomic_DNA"/>
</dbReference>
<dbReference type="InterPro" id="IPR006311">
    <property type="entry name" value="TAT_signal"/>
</dbReference>
<feature type="signal peptide" evidence="1">
    <location>
        <begin position="1"/>
        <end position="27"/>
    </location>
</feature>
<feature type="chain" id="PRO_5045301287" description="Secreted protein" evidence="1">
    <location>
        <begin position="28"/>
        <end position="158"/>
    </location>
</feature>
<keyword evidence="3" id="KW-1185">Reference proteome</keyword>
<accession>A0ABW6KZ76</accession>
<dbReference type="RefSeq" id="WP_388349669.1">
    <property type="nucleotide sequence ID" value="NZ_JBIAFJ010000021.1"/>
</dbReference>
<protein>
    <recommendedName>
        <fullName evidence="4">Secreted protein</fullName>
    </recommendedName>
</protein>
<keyword evidence="1" id="KW-0732">Signal</keyword>
<name>A0ABW6KZ76_9ACTN</name>
<gene>
    <name evidence="2" type="ORF">ACFYNZ_22590</name>
</gene>
<reference evidence="2 3" key="1">
    <citation type="submission" date="2024-10" db="EMBL/GenBank/DDBJ databases">
        <title>The Natural Products Discovery Center: Release of the First 8490 Sequenced Strains for Exploring Actinobacteria Biosynthetic Diversity.</title>
        <authorList>
            <person name="Kalkreuter E."/>
            <person name="Kautsar S.A."/>
            <person name="Yang D."/>
            <person name="Bader C.D."/>
            <person name="Teijaro C.N."/>
            <person name="Fluegel L."/>
            <person name="Davis C.M."/>
            <person name="Simpson J.R."/>
            <person name="Lauterbach L."/>
            <person name="Steele A.D."/>
            <person name="Gui C."/>
            <person name="Meng S."/>
            <person name="Li G."/>
            <person name="Viehrig K."/>
            <person name="Ye F."/>
            <person name="Su P."/>
            <person name="Kiefer A.F."/>
            <person name="Nichols A."/>
            <person name="Cepeda A.J."/>
            <person name="Yan W."/>
            <person name="Fan B."/>
            <person name="Jiang Y."/>
            <person name="Adhikari A."/>
            <person name="Zheng C.-J."/>
            <person name="Schuster L."/>
            <person name="Cowan T.M."/>
            <person name="Smanski M.J."/>
            <person name="Chevrette M.G."/>
            <person name="De Carvalho L.P.S."/>
            <person name="Shen B."/>
        </authorList>
    </citation>
    <scope>NUCLEOTIDE SEQUENCE [LARGE SCALE GENOMIC DNA]</scope>
    <source>
        <strain evidence="2 3">NPDC007147</strain>
    </source>
</reference>
<proteinExistence type="predicted"/>
<evidence type="ECO:0000256" key="1">
    <source>
        <dbReference type="SAM" id="SignalP"/>
    </source>
</evidence>
<organism evidence="2 3">
    <name type="scientific">Streptomyces kebangsaanensis</name>
    <dbReference type="NCBI Taxonomy" id="864058"/>
    <lineage>
        <taxon>Bacteria</taxon>
        <taxon>Bacillati</taxon>
        <taxon>Actinomycetota</taxon>
        <taxon>Actinomycetes</taxon>
        <taxon>Kitasatosporales</taxon>
        <taxon>Streptomycetaceae</taxon>
        <taxon>Streptomyces</taxon>
    </lineage>
</organism>
<dbReference type="Proteomes" id="UP001601197">
    <property type="component" value="Unassembled WGS sequence"/>
</dbReference>
<dbReference type="PROSITE" id="PS51318">
    <property type="entry name" value="TAT"/>
    <property type="match status" value="1"/>
</dbReference>
<comment type="caution">
    <text evidence="2">The sequence shown here is derived from an EMBL/GenBank/DDBJ whole genome shotgun (WGS) entry which is preliminary data.</text>
</comment>